<dbReference type="FunCoup" id="A0A1V8SA88">
    <property type="interactions" value="322"/>
</dbReference>
<feature type="compositionally biased region" description="Polar residues" evidence="12">
    <location>
        <begin position="196"/>
        <end position="206"/>
    </location>
</feature>
<dbReference type="InterPro" id="IPR000277">
    <property type="entry name" value="Cys/Met-Metab_PyrdxlP-dep_enz"/>
</dbReference>
<comment type="catalytic activity">
    <reaction evidence="6">
        <text>O-succinyl-L-homoserine + L-cysteine = L,L-cystathionine + succinate + H(+)</text>
        <dbReference type="Rhea" id="RHEA:20397"/>
        <dbReference type="ChEBI" id="CHEBI:15378"/>
        <dbReference type="ChEBI" id="CHEBI:30031"/>
        <dbReference type="ChEBI" id="CHEBI:35235"/>
        <dbReference type="ChEBI" id="CHEBI:57661"/>
        <dbReference type="ChEBI" id="CHEBI:58161"/>
        <dbReference type="EC" id="2.5.1.48"/>
    </reaction>
</comment>
<dbReference type="FunFam" id="3.40.640.10:FF:000111">
    <property type="entry name" value="Cystathionine gamma-synthase"/>
    <property type="match status" value="1"/>
</dbReference>
<protein>
    <recommendedName>
        <fullName evidence="10">cystathionine gamma-synthase</fullName>
        <ecNumber evidence="10">2.5.1.48</ecNumber>
    </recommendedName>
    <alternativeName>
        <fullName evidence="11">O-succinylhomoserine (thiol)-lyase</fullName>
    </alternativeName>
</protein>
<evidence type="ECO:0000256" key="3">
    <source>
        <dbReference type="ARBA" id="ARBA00022679"/>
    </source>
</evidence>
<dbReference type="GO" id="GO:0019346">
    <property type="term" value="P:transsulfuration"/>
    <property type="evidence" value="ECO:0007669"/>
    <property type="project" value="InterPro"/>
</dbReference>
<sequence length="609" mass="67579">MPGAILAFNDTVGNTIPPDTSHAVSVSLPTWESNVGYEKGERWVTDRMKCGYPRFFIHPLIQDLASTIVALHGSTKSEKAMLFPTHKAAVRCVDFIVDKNQSADQSLIRIIDFGPIAGLPSVESKGKVLPRISAVIYPNELWPSAKVYWQHSGDGISSRRAEFCSKALAEHTMSRRSSPGHSPPRKVKGPRRYQRPMSTDDASVNMPTNGNLDDHDTNGVKQLDSVLFVEERFGRNLDVSFACACKLAVRRRIAGSLTNASEIPESLNHSATGHTGRSRDVPGFSVDDVYLFSTGMNAIFTSHRIMRLARGEMKSIMYGFPYVDTLKILENWGAGVLFFGMSSAAELDDLERRLGAGERYLALFCEFPGNPLLTTPDLKRIRRLADKYDFGVVVDETIGNFLNVHVLPYADVVVSSLTKIFSGDSNVMGGSLILNPRSRYYETLKDVMSVEFEDNLFEEDSVYLERNSRDFISRIQRVNYNAEMVADTLRAHPKIKQVNYPKHSSTRQHYEACKLPDGGYGGLLSCTFYNLDDAAAFYDHLDTQKGPSLGTNFTLSSPFVILAHFNELDWAAKYGCDASLIRFSIGLEHTGALKASFDSALASIGSRED</sequence>
<dbReference type="AlphaFoldDB" id="A0A1V8SA88"/>
<evidence type="ECO:0000256" key="4">
    <source>
        <dbReference type="ARBA" id="ARBA00022898"/>
    </source>
</evidence>
<dbReference type="InterPro" id="IPR051750">
    <property type="entry name" value="Trans-sulfuration_enzymes"/>
</dbReference>
<dbReference type="FunFam" id="3.90.1150.10:FF:000063">
    <property type="entry name" value="Probable cystathionine gamma-synthase"/>
    <property type="match status" value="1"/>
</dbReference>
<comment type="similarity">
    <text evidence="9">Belongs to the trans-sulfuration enzymes family. MET7 subfamily.</text>
</comment>
<proteinExistence type="inferred from homology"/>
<dbReference type="PANTHER" id="PTHR42699">
    <property type="match status" value="1"/>
</dbReference>
<dbReference type="EMBL" id="NAJO01000077">
    <property type="protein sequence ID" value="OQN95850.1"/>
    <property type="molecule type" value="Genomic_DNA"/>
</dbReference>
<dbReference type="GO" id="GO:0030170">
    <property type="term" value="F:pyridoxal phosphate binding"/>
    <property type="evidence" value="ECO:0007669"/>
    <property type="project" value="InterPro"/>
</dbReference>
<comment type="cofactor">
    <cofactor evidence="1">
        <name>pyridoxal 5'-phosphate</name>
        <dbReference type="ChEBI" id="CHEBI:597326"/>
    </cofactor>
</comment>
<keyword evidence="4" id="KW-0663">Pyridoxal phosphate</keyword>
<evidence type="ECO:0000256" key="8">
    <source>
        <dbReference type="ARBA" id="ARBA00060510"/>
    </source>
</evidence>
<dbReference type="InterPro" id="IPR054542">
    <property type="entry name" value="Cys_met_metab_PP"/>
</dbReference>
<keyword evidence="3" id="KW-0808">Transferase</keyword>
<keyword evidence="2" id="KW-0028">Amino-acid biosynthesis</keyword>
<comment type="function">
    <text evidence="7">Catalyzes the formation of L-cystathionine from O-succinyl-L-homoserine (OSHS) and L-cysteine, via a gamma-replacement reaction. In the absence of thiol, catalyzes gamma-elimination to form 2-oxobutanoate, succinate and ammonia.</text>
</comment>
<dbReference type="OrthoDB" id="10047078at2759"/>
<dbReference type="PANTHER" id="PTHR42699:SF1">
    <property type="entry name" value="CYSTATHIONINE GAMMA-SYNTHASE-RELATED"/>
    <property type="match status" value="1"/>
</dbReference>
<gene>
    <name evidence="13" type="ORF">B0A48_18135</name>
</gene>
<evidence type="ECO:0000256" key="10">
    <source>
        <dbReference type="ARBA" id="ARBA00066530"/>
    </source>
</evidence>
<evidence type="ECO:0000256" key="9">
    <source>
        <dbReference type="ARBA" id="ARBA00061376"/>
    </source>
</evidence>
<dbReference type="InParanoid" id="A0A1V8SA88"/>
<keyword evidence="5" id="KW-0486">Methionine biosynthesis</keyword>
<dbReference type="GO" id="GO:0003962">
    <property type="term" value="F:cystathionine gamma-synthase activity"/>
    <property type="evidence" value="ECO:0007669"/>
    <property type="project" value="UniProtKB-EC"/>
</dbReference>
<dbReference type="SUPFAM" id="SSF53383">
    <property type="entry name" value="PLP-dependent transferases"/>
    <property type="match status" value="1"/>
</dbReference>
<feature type="region of interest" description="Disordered" evidence="12">
    <location>
        <begin position="170"/>
        <end position="206"/>
    </location>
</feature>
<dbReference type="GO" id="GO:0009086">
    <property type="term" value="P:methionine biosynthetic process"/>
    <property type="evidence" value="ECO:0007669"/>
    <property type="project" value="UniProtKB-KW"/>
</dbReference>
<name>A0A1V8SA88_9PEZI</name>
<dbReference type="InterPro" id="IPR015422">
    <property type="entry name" value="PyrdxlP-dep_Trfase_small"/>
</dbReference>
<dbReference type="Gene3D" id="3.40.640.10">
    <property type="entry name" value="Type I PLP-dependent aspartate aminotransferase-like (Major domain)"/>
    <property type="match status" value="1"/>
</dbReference>
<feature type="compositionally biased region" description="Basic residues" evidence="12">
    <location>
        <begin position="183"/>
        <end position="194"/>
    </location>
</feature>
<comment type="caution">
    <text evidence="13">The sequence shown here is derived from an EMBL/GenBank/DDBJ whole genome shotgun (WGS) entry which is preliminary data.</text>
</comment>
<accession>A0A1V8SA88</accession>
<dbReference type="EC" id="2.5.1.48" evidence="10"/>
<organism evidence="13 14">
    <name type="scientific">Cryoendolithus antarcticus</name>
    <dbReference type="NCBI Taxonomy" id="1507870"/>
    <lineage>
        <taxon>Eukaryota</taxon>
        <taxon>Fungi</taxon>
        <taxon>Dikarya</taxon>
        <taxon>Ascomycota</taxon>
        <taxon>Pezizomycotina</taxon>
        <taxon>Dothideomycetes</taxon>
        <taxon>Dothideomycetidae</taxon>
        <taxon>Cladosporiales</taxon>
        <taxon>Cladosporiaceae</taxon>
        <taxon>Cryoendolithus</taxon>
    </lineage>
</organism>
<dbReference type="Proteomes" id="UP000192596">
    <property type="component" value="Unassembled WGS sequence"/>
</dbReference>
<keyword evidence="14" id="KW-1185">Reference proteome</keyword>
<dbReference type="STRING" id="1507870.A0A1V8SA88"/>
<evidence type="ECO:0000313" key="13">
    <source>
        <dbReference type="EMBL" id="OQN95850.1"/>
    </source>
</evidence>
<evidence type="ECO:0000256" key="5">
    <source>
        <dbReference type="ARBA" id="ARBA00023167"/>
    </source>
</evidence>
<dbReference type="InterPro" id="IPR015421">
    <property type="entry name" value="PyrdxlP-dep_Trfase_major"/>
</dbReference>
<reference evidence="14" key="1">
    <citation type="submission" date="2017-03" db="EMBL/GenBank/DDBJ databases">
        <title>Genomes of endolithic fungi from Antarctica.</title>
        <authorList>
            <person name="Coleine C."/>
            <person name="Masonjones S."/>
            <person name="Stajich J.E."/>
        </authorList>
    </citation>
    <scope>NUCLEOTIDE SEQUENCE [LARGE SCALE GENOMIC DNA]</scope>
    <source>
        <strain evidence="14">CCFEE 5527</strain>
    </source>
</reference>
<evidence type="ECO:0000256" key="11">
    <source>
        <dbReference type="ARBA" id="ARBA00083849"/>
    </source>
</evidence>
<dbReference type="PROSITE" id="PS00868">
    <property type="entry name" value="CYS_MET_METAB_PP"/>
    <property type="match status" value="1"/>
</dbReference>
<dbReference type="InterPro" id="IPR015424">
    <property type="entry name" value="PyrdxlP-dep_Trfase"/>
</dbReference>
<evidence type="ECO:0000256" key="12">
    <source>
        <dbReference type="SAM" id="MobiDB-lite"/>
    </source>
</evidence>
<evidence type="ECO:0000256" key="7">
    <source>
        <dbReference type="ARBA" id="ARBA00058439"/>
    </source>
</evidence>
<dbReference type="Pfam" id="PF01053">
    <property type="entry name" value="Cys_Met_Meta_PP"/>
    <property type="match status" value="1"/>
</dbReference>
<evidence type="ECO:0000256" key="2">
    <source>
        <dbReference type="ARBA" id="ARBA00022605"/>
    </source>
</evidence>
<comment type="pathway">
    <text evidence="8">Amino-acid biosynthesis; L-methionine biosynthesis via de novo pathway; L-cystathionine from O-succinyl-L-homoserine: step 1/1.</text>
</comment>
<dbReference type="Gene3D" id="3.90.1150.10">
    <property type="entry name" value="Aspartate Aminotransferase, domain 1"/>
    <property type="match status" value="1"/>
</dbReference>
<evidence type="ECO:0000256" key="1">
    <source>
        <dbReference type="ARBA" id="ARBA00001933"/>
    </source>
</evidence>
<evidence type="ECO:0000313" key="14">
    <source>
        <dbReference type="Proteomes" id="UP000192596"/>
    </source>
</evidence>
<evidence type="ECO:0000256" key="6">
    <source>
        <dbReference type="ARBA" id="ARBA00051441"/>
    </source>
</evidence>